<name>A0A645EYL3_9ZZZZ</name>
<sequence length="125" mass="14483">MKKEIIKFVLIYVFVYVVLSLIYGITQKYLICIDMKGFECTFSEVKFLAFLTVLSYILTPIVAIIGFISWREQHNKQIQNEVIQKAISDLNFCRAQLDCFILNLFNNPEISPKECDTIPENISSC</sequence>
<keyword evidence="1" id="KW-0472">Membrane</keyword>
<keyword evidence="1" id="KW-0812">Transmembrane</keyword>
<evidence type="ECO:0000256" key="1">
    <source>
        <dbReference type="SAM" id="Phobius"/>
    </source>
</evidence>
<keyword evidence="1" id="KW-1133">Transmembrane helix</keyword>
<organism evidence="2">
    <name type="scientific">bioreactor metagenome</name>
    <dbReference type="NCBI Taxonomy" id="1076179"/>
    <lineage>
        <taxon>unclassified sequences</taxon>
        <taxon>metagenomes</taxon>
        <taxon>ecological metagenomes</taxon>
    </lineage>
</organism>
<dbReference type="AlphaFoldDB" id="A0A645EYL3"/>
<gene>
    <name evidence="2" type="ORF">SDC9_153772</name>
</gene>
<protein>
    <submittedName>
        <fullName evidence="2">Uncharacterized protein</fullName>
    </submittedName>
</protein>
<comment type="caution">
    <text evidence="2">The sequence shown here is derived from an EMBL/GenBank/DDBJ whole genome shotgun (WGS) entry which is preliminary data.</text>
</comment>
<feature type="transmembrane region" description="Helical" evidence="1">
    <location>
        <begin position="47"/>
        <end position="70"/>
    </location>
</feature>
<reference evidence="2" key="1">
    <citation type="submission" date="2019-08" db="EMBL/GenBank/DDBJ databases">
        <authorList>
            <person name="Kucharzyk K."/>
            <person name="Murdoch R.W."/>
            <person name="Higgins S."/>
            <person name="Loffler F."/>
        </authorList>
    </citation>
    <scope>NUCLEOTIDE SEQUENCE</scope>
</reference>
<evidence type="ECO:0000313" key="2">
    <source>
        <dbReference type="EMBL" id="MPN06516.1"/>
    </source>
</evidence>
<accession>A0A645EYL3</accession>
<feature type="transmembrane region" description="Helical" evidence="1">
    <location>
        <begin position="6"/>
        <end position="26"/>
    </location>
</feature>
<proteinExistence type="predicted"/>
<dbReference type="EMBL" id="VSSQ01052423">
    <property type="protein sequence ID" value="MPN06516.1"/>
    <property type="molecule type" value="Genomic_DNA"/>
</dbReference>